<evidence type="ECO:0000256" key="10">
    <source>
        <dbReference type="ARBA" id="ARBA00055636"/>
    </source>
</evidence>
<dbReference type="GO" id="GO:0019354">
    <property type="term" value="P:siroheme biosynthetic process"/>
    <property type="evidence" value="ECO:0007669"/>
    <property type="project" value="InterPro"/>
</dbReference>
<dbReference type="PANTHER" id="PTHR45790">
    <property type="entry name" value="SIROHEME SYNTHASE-RELATED"/>
    <property type="match status" value="1"/>
</dbReference>
<dbReference type="CDD" id="cd11642">
    <property type="entry name" value="SUMT"/>
    <property type="match status" value="1"/>
</dbReference>
<dbReference type="EC" id="2.1.1.107" evidence="2"/>
<proteinExistence type="inferred from homology"/>
<organism evidence="13 14">
    <name type="scientific">Hanseniaspora opuntiae</name>
    <dbReference type="NCBI Taxonomy" id="211096"/>
    <lineage>
        <taxon>Eukaryota</taxon>
        <taxon>Fungi</taxon>
        <taxon>Dikarya</taxon>
        <taxon>Ascomycota</taxon>
        <taxon>Saccharomycotina</taxon>
        <taxon>Saccharomycetes</taxon>
        <taxon>Saccharomycodales</taxon>
        <taxon>Saccharomycodaceae</taxon>
        <taxon>Hanseniaspora</taxon>
    </lineage>
</organism>
<sequence length="593" mass="67297">MMLANPKPNTNSHNMGVLSVLNFANEHHLMIGTYSTSYLSNKLNVLAQQQVKKFYLITEQNEHITRILQDYTEALRIELILIDNYHNIDEVQKCLFEKGREDVSFVIDRVWMNLPSQITGGASKEIDVFKNQVFNTCHRNRIPISSLHDSDNSKFHLIPTVKNEKTGIELGISTNKNGCIIGTRLLKEIELKFWKLNNIDQFLENVVHLRNSLKELQKENIDINDDLWYQIGLIDQDEEGWDSSKFNEFVKEEYIKNNSHKFERASRWLAQMIQYYPLKALKTVTLKDLFQNESNDMSEANEEENTNQSENFNKEISLNELLQKITEDLLENEKTDGVNTLKLVGSGPGSVEMLTLQAIKSIHSADLILADKLIPEEVLSIIPDSKQVYIAKKFPGNADSAQEQLQKKCEEALSKGLNVVRLKQGDPYVFGRGGEEFIQLNEYISKNNLNAKVEVVPGLTSALVAPLLADIPLTMRNVSNEISIMTGTGTKGELPEYPSYKKERTSVFLMGLHRVEMLVDKLINEKQWDPLTDVCIVERAACKDQRITRTLLKDLVEVVGIIGSRPPGLIVMGPAVSALVPKTNDLYTVKEGY</sequence>
<dbReference type="GO" id="GO:0009086">
    <property type="term" value="P:methionine biosynthetic process"/>
    <property type="evidence" value="ECO:0007669"/>
    <property type="project" value="UniProtKB-KW"/>
</dbReference>
<dbReference type="InterPro" id="IPR006366">
    <property type="entry name" value="CobA/CysG_C"/>
</dbReference>
<dbReference type="Gene3D" id="3.30.950.10">
    <property type="entry name" value="Methyltransferase, Cobalt-precorrin-4 Transmethylase, Domain 2"/>
    <property type="match status" value="1"/>
</dbReference>
<keyword evidence="5 13" id="KW-0808">Transferase</keyword>
<keyword evidence="11" id="KW-0175">Coiled coil</keyword>
<evidence type="ECO:0000256" key="3">
    <source>
        <dbReference type="ARBA" id="ARBA00022603"/>
    </source>
</evidence>
<dbReference type="PANTHER" id="PTHR45790:SF6">
    <property type="entry name" value="UROPORPHYRINOGEN-III C-METHYLTRANSFERASE"/>
    <property type="match status" value="1"/>
</dbReference>
<dbReference type="GO" id="GO:0032259">
    <property type="term" value="P:methylation"/>
    <property type="evidence" value="ECO:0007669"/>
    <property type="project" value="UniProtKB-KW"/>
</dbReference>
<feature type="coiled-coil region" evidence="11">
    <location>
        <begin position="199"/>
        <end position="226"/>
    </location>
</feature>
<keyword evidence="6" id="KW-0949">S-adenosyl-L-methionine</keyword>
<evidence type="ECO:0000313" key="14">
    <source>
        <dbReference type="Proteomes" id="UP000095605"/>
    </source>
</evidence>
<reference evidence="14" key="1">
    <citation type="journal article" date="2016" name="Genome Announc.">
        <title>Genome sequences of three species of Hanseniaspora isolated from spontaneous wine fermentations.</title>
        <authorList>
            <person name="Sternes P.R."/>
            <person name="Lee D."/>
            <person name="Kutyna D.R."/>
            <person name="Borneman A.R."/>
        </authorList>
    </citation>
    <scope>NUCLEOTIDE SEQUENCE [LARGE SCALE GENOMIC DNA]</scope>
    <source>
        <strain evidence="14">AWRI3578</strain>
    </source>
</reference>
<dbReference type="SUPFAM" id="SSF53790">
    <property type="entry name" value="Tetrapyrrole methylase"/>
    <property type="match status" value="1"/>
</dbReference>
<dbReference type="EMBL" id="LPNL01000009">
    <property type="protein sequence ID" value="OEJ81187.1"/>
    <property type="molecule type" value="Genomic_DNA"/>
</dbReference>
<protein>
    <recommendedName>
        <fullName evidence="2">uroporphyrinogen-III C-methyltransferase</fullName>
        <ecNumber evidence="2">2.1.1.107</ecNumber>
    </recommendedName>
</protein>
<evidence type="ECO:0000256" key="7">
    <source>
        <dbReference type="ARBA" id="ARBA00023167"/>
    </source>
</evidence>
<evidence type="ECO:0000313" key="13">
    <source>
        <dbReference type="EMBL" id="OEJ81187.1"/>
    </source>
</evidence>
<dbReference type="InterPro" id="IPR050161">
    <property type="entry name" value="Siro_Cobalamin_biosynth"/>
</dbReference>
<evidence type="ECO:0000256" key="11">
    <source>
        <dbReference type="SAM" id="Coils"/>
    </source>
</evidence>
<dbReference type="InterPro" id="IPR035996">
    <property type="entry name" value="4pyrrol_Methylase_sf"/>
</dbReference>
<evidence type="ECO:0000256" key="6">
    <source>
        <dbReference type="ARBA" id="ARBA00022691"/>
    </source>
</evidence>
<dbReference type="InterPro" id="IPR003043">
    <property type="entry name" value="Uropor_MeTrfase_CS"/>
</dbReference>
<dbReference type="InterPro" id="IPR000878">
    <property type="entry name" value="4pyrrol_Mease"/>
</dbReference>
<feature type="domain" description="Tetrapyrrole methylase" evidence="12">
    <location>
        <begin position="341"/>
        <end position="555"/>
    </location>
</feature>
<evidence type="ECO:0000256" key="5">
    <source>
        <dbReference type="ARBA" id="ARBA00022679"/>
    </source>
</evidence>
<evidence type="ECO:0000256" key="1">
    <source>
        <dbReference type="ARBA" id="ARBA00005879"/>
    </source>
</evidence>
<evidence type="ECO:0000256" key="4">
    <source>
        <dbReference type="ARBA" id="ARBA00022605"/>
    </source>
</evidence>
<dbReference type="FunFam" id="3.30.950.10:FF:000005">
    <property type="entry name" value="Uroporphyrin-III c-methyltransferase, putative"/>
    <property type="match status" value="1"/>
</dbReference>
<dbReference type="PROSITE" id="PS00839">
    <property type="entry name" value="SUMT_1"/>
    <property type="match status" value="1"/>
</dbReference>
<dbReference type="OrthoDB" id="508204at2759"/>
<comment type="function">
    <text evidence="10">Siroheme synthase involved in methionine biosynthesis.</text>
</comment>
<comment type="similarity">
    <text evidence="1">Belongs to the precorrin methyltransferase family.</text>
</comment>
<keyword evidence="3 13" id="KW-0489">Methyltransferase</keyword>
<comment type="catalytic activity">
    <reaction evidence="9">
        <text>uroporphyrinogen III + 2 S-adenosyl-L-methionine = precorrin-2 + 2 S-adenosyl-L-homocysteine + H(+)</text>
        <dbReference type="Rhea" id="RHEA:32459"/>
        <dbReference type="ChEBI" id="CHEBI:15378"/>
        <dbReference type="ChEBI" id="CHEBI:57308"/>
        <dbReference type="ChEBI" id="CHEBI:57856"/>
        <dbReference type="ChEBI" id="CHEBI:58827"/>
        <dbReference type="ChEBI" id="CHEBI:59789"/>
        <dbReference type="EC" id="2.1.1.107"/>
    </reaction>
</comment>
<dbReference type="FunFam" id="3.40.1010.10:FF:000006">
    <property type="entry name" value="Siroheme synthase, putative"/>
    <property type="match status" value="1"/>
</dbReference>
<dbReference type="InterPro" id="IPR012066">
    <property type="entry name" value="Met1_fungi"/>
</dbReference>
<comment type="caution">
    <text evidence="13">The sequence shown here is derived from an EMBL/GenBank/DDBJ whole genome shotgun (WGS) entry which is preliminary data.</text>
</comment>
<gene>
    <name evidence="13" type="ORF">AWRI3578_g4012</name>
</gene>
<dbReference type="GO" id="GO:0004851">
    <property type="term" value="F:uroporphyrin-III C-methyltransferase activity"/>
    <property type="evidence" value="ECO:0007669"/>
    <property type="project" value="UniProtKB-EC"/>
</dbReference>
<dbReference type="AlphaFoldDB" id="A0A1E5R2Q5"/>
<keyword evidence="8" id="KW-0627">Porphyrin biosynthesis</keyword>
<keyword evidence="4" id="KW-0028">Amino-acid biosynthesis</keyword>
<accession>A0A1E5R2Q5</accession>
<dbReference type="PIRSF" id="PIRSF036555">
    <property type="entry name" value="SUMT_yeast"/>
    <property type="match status" value="1"/>
</dbReference>
<dbReference type="Proteomes" id="UP000095605">
    <property type="component" value="Unassembled WGS sequence"/>
</dbReference>
<name>A0A1E5R2Q5_9ASCO</name>
<evidence type="ECO:0000256" key="9">
    <source>
        <dbReference type="ARBA" id="ARBA00052360"/>
    </source>
</evidence>
<evidence type="ECO:0000259" key="12">
    <source>
        <dbReference type="Pfam" id="PF00590"/>
    </source>
</evidence>
<dbReference type="Gene3D" id="3.40.1010.10">
    <property type="entry name" value="Cobalt-precorrin-4 Transmethylase, Domain 1"/>
    <property type="match status" value="1"/>
</dbReference>
<dbReference type="Pfam" id="PF00590">
    <property type="entry name" value="TP_methylase"/>
    <property type="match status" value="1"/>
</dbReference>
<evidence type="ECO:0000256" key="8">
    <source>
        <dbReference type="ARBA" id="ARBA00023244"/>
    </source>
</evidence>
<dbReference type="InterPro" id="IPR014777">
    <property type="entry name" value="4pyrrole_Mease_sub1"/>
</dbReference>
<dbReference type="InterPro" id="IPR014776">
    <property type="entry name" value="4pyrrole_Mease_sub2"/>
</dbReference>
<keyword evidence="7" id="KW-0486">Methionine biosynthesis</keyword>
<dbReference type="GO" id="GO:0000103">
    <property type="term" value="P:sulfate assimilation"/>
    <property type="evidence" value="ECO:0007669"/>
    <property type="project" value="InterPro"/>
</dbReference>
<keyword evidence="14" id="KW-1185">Reference proteome</keyword>
<evidence type="ECO:0000256" key="2">
    <source>
        <dbReference type="ARBA" id="ARBA00012162"/>
    </source>
</evidence>